<feature type="region of interest" description="Disordered" evidence="1">
    <location>
        <begin position="336"/>
        <end position="355"/>
    </location>
</feature>
<keyword evidence="2" id="KW-0732">Signal</keyword>
<accession>A0A182UHZ4</accession>
<sequence length="372" mass="41935">MASSARRKVKAKLQVSVVVILFLGTLLGESVKGSDDEQPIISYINREAAGKKILPDFASVQLGDSVPEQYRAAANRFAQLWKEHVTGIKGYDTVKDIPFTLIVPDKINESLFDGNEPKIREFLLEHVVPGALVEFLSHSFLALERDTRFTQITRFLNTAEIAQFISGSNYTFFVPTDEAFERYSFDLLPDSVLASEKGIKMLLNHFIRGRLYDRDLKDGEVIDTIGGMPVKIQRTFENTVRVNSARIVESEVFVYNLGTMFYIDDVLYPDLLKDEVKAITDLKNVDRNVPDGIGASDAYTTEQNPPMTDRSTTTTFRSLYGLLTTNADVELVPLEVTESSKRNSDEDSAQFQDDEIITPKALPVRYFYNPKK</sequence>
<dbReference type="SUPFAM" id="SSF82153">
    <property type="entry name" value="FAS1 domain"/>
    <property type="match status" value="1"/>
</dbReference>
<reference evidence="4" key="2">
    <citation type="submission" date="2020-05" db="UniProtKB">
        <authorList>
            <consortium name="EnsemblMetazoa"/>
        </authorList>
    </citation>
    <scope>IDENTIFICATION</scope>
    <source>
        <strain evidence="4">CM1001059</strain>
    </source>
</reference>
<dbReference type="VEuPathDB" id="VectorBase:AMEC020744"/>
<dbReference type="GO" id="GO:0007155">
    <property type="term" value="P:cell adhesion"/>
    <property type="evidence" value="ECO:0007669"/>
    <property type="project" value="TreeGrafter"/>
</dbReference>
<dbReference type="EnsemblMetazoa" id="AMEC020744-RA">
    <property type="protein sequence ID" value="AMEC020744-PA"/>
    <property type="gene ID" value="AMEC020744"/>
</dbReference>
<dbReference type="Pfam" id="PF02469">
    <property type="entry name" value="Fasciclin"/>
    <property type="match status" value="1"/>
</dbReference>
<dbReference type="GO" id="GO:0030198">
    <property type="term" value="P:extracellular matrix organization"/>
    <property type="evidence" value="ECO:0007669"/>
    <property type="project" value="TreeGrafter"/>
</dbReference>
<dbReference type="GO" id="GO:0050839">
    <property type="term" value="F:cell adhesion molecule binding"/>
    <property type="evidence" value="ECO:0007669"/>
    <property type="project" value="TreeGrafter"/>
</dbReference>
<dbReference type="SMART" id="SM00554">
    <property type="entry name" value="FAS1"/>
    <property type="match status" value="1"/>
</dbReference>
<dbReference type="PANTHER" id="PTHR10900:SF124">
    <property type="entry name" value="FI05614P"/>
    <property type="match status" value="1"/>
</dbReference>
<feature type="compositionally biased region" description="Acidic residues" evidence="1">
    <location>
        <begin position="346"/>
        <end position="355"/>
    </location>
</feature>
<evidence type="ECO:0000256" key="1">
    <source>
        <dbReference type="SAM" id="MobiDB-lite"/>
    </source>
</evidence>
<dbReference type="Proteomes" id="UP000075902">
    <property type="component" value="Unassembled WGS sequence"/>
</dbReference>
<keyword evidence="5" id="KW-1185">Reference proteome</keyword>
<dbReference type="Gene3D" id="2.30.180.10">
    <property type="entry name" value="FAS1 domain"/>
    <property type="match status" value="1"/>
</dbReference>
<name>A0A182UHZ4_9DIPT</name>
<dbReference type="InterPro" id="IPR036378">
    <property type="entry name" value="FAS1_dom_sf"/>
</dbReference>
<dbReference type="GO" id="GO:0005615">
    <property type="term" value="C:extracellular space"/>
    <property type="evidence" value="ECO:0007669"/>
    <property type="project" value="TreeGrafter"/>
</dbReference>
<feature type="domain" description="FAS1" evidence="3">
    <location>
        <begin position="136"/>
        <end position="267"/>
    </location>
</feature>
<dbReference type="GO" id="GO:0031012">
    <property type="term" value="C:extracellular matrix"/>
    <property type="evidence" value="ECO:0007669"/>
    <property type="project" value="TreeGrafter"/>
</dbReference>
<feature type="chain" id="PRO_5008138188" evidence="2">
    <location>
        <begin position="29"/>
        <end position="372"/>
    </location>
</feature>
<evidence type="ECO:0000313" key="4">
    <source>
        <dbReference type="EnsemblMetazoa" id="AMEC020744-PA"/>
    </source>
</evidence>
<dbReference type="AlphaFoldDB" id="A0A182UHZ4"/>
<dbReference type="InterPro" id="IPR050904">
    <property type="entry name" value="Adhesion/Biosynth-related"/>
</dbReference>
<evidence type="ECO:0000259" key="3">
    <source>
        <dbReference type="PROSITE" id="PS50213"/>
    </source>
</evidence>
<dbReference type="FunFam" id="2.30.180.10:FF:000037">
    <property type="entry name" value="Uncharacterized protein, isoform A"/>
    <property type="match status" value="1"/>
</dbReference>
<organism evidence="4 5">
    <name type="scientific">Anopheles melas</name>
    <dbReference type="NCBI Taxonomy" id="34690"/>
    <lineage>
        <taxon>Eukaryota</taxon>
        <taxon>Metazoa</taxon>
        <taxon>Ecdysozoa</taxon>
        <taxon>Arthropoda</taxon>
        <taxon>Hexapoda</taxon>
        <taxon>Insecta</taxon>
        <taxon>Pterygota</taxon>
        <taxon>Neoptera</taxon>
        <taxon>Endopterygota</taxon>
        <taxon>Diptera</taxon>
        <taxon>Nematocera</taxon>
        <taxon>Culicoidea</taxon>
        <taxon>Culicidae</taxon>
        <taxon>Anophelinae</taxon>
        <taxon>Anopheles</taxon>
    </lineage>
</organism>
<dbReference type="PROSITE" id="PS50213">
    <property type="entry name" value="FAS1"/>
    <property type="match status" value="1"/>
</dbReference>
<evidence type="ECO:0000256" key="2">
    <source>
        <dbReference type="SAM" id="SignalP"/>
    </source>
</evidence>
<proteinExistence type="predicted"/>
<reference evidence="5" key="1">
    <citation type="submission" date="2014-01" db="EMBL/GenBank/DDBJ databases">
        <title>The Genome Sequence of Anopheles melas CM1001059_A (V2).</title>
        <authorList>
            <consortium name="The Broad Institute Genomics Platform"/>
            <person name="Neafsey D.E."/>
            <person name="Besansky N."/>
            <person name="Howell P."/>
            <person name="Walton C."/>
            <person name="Young S.K."/>
            <person name="Zeng Q."/>
            <person name="Gargeya S."/>
            <person name="Fitzgerald M."/>
            <person name="Haas B."/>
            <person name="Abouelleil A."/>
            <person name="Allen A.W."/>
            <person name="Alvarado L."/>
            <person name="Arachchi H.M."/>
            <person name="Berlin A.M."/>
            <person name="Chapman S.B."/>
            <person name="Gainer-Dewar J."/>
            <person name="Goldberg J."/>
            <person name="Griggs A."/>
            <person name="Gujja S."/>
            <person name="Hansen M."/>
            <person name="Howarth C."/>
            <person name="Imamovic A."/>
            <person name="Ireland A."/>
            <person name="Larimer J."/>
            <person name="McCowan C."/>
            <person name="Murphy C."/>
            <person name="Pearson M."/>
            <person name="Poon T.W."/>
            <person name="Priest M."/>
            <person name="Roberts A."/>
            <person name="Saif S."/>
            <person name="Shea T."/>
            <person name="Sisk P."/>
            <person name="Sykes S."/>
            <person name="Wortman J."/>
            <person name="Nusbaum C."/>
            <person name="Birren B."/>
        </authorList>
    </citation>
    <scope>NUCLEOTIDE SEQUENCE [LARGE SCALE GENOMIC DNA]</scope>
    <source>
        <strain evidence="5">CM1001059</strain>
    </source>
</reference>
<protein>
    <submittedName>
        <fullName evidence="4">FAS1 domain-containing protein</fullName>
    </submittedName>
</protein>
<dbReference type="PANTHER" id="PTHR10900">
    <property type="entry name" value="PERIOSTIN-RELATED"/>
    <property type="match status" value="1"/>
</dbReference>
<feature type="signal peptide" evidence="2">
    <location>
        <begin position="1"/>
        <end position="28"/>
    </location>
</feature>
<evidence type="ECO:0000313" key="5">
    <source>
        <dbReference type="Proteomes" id="UP000075902"/>
    </source>
</evidence>
<dbReference type="InterPro" id="IPR000782">
    <property type="entry name" value="FAS1_domain"/>
</dbReference>